<evidence type="ECO:0000259" key="10">
    <source>
        <dbReference type="Pfam" id="PF01743"/>
    </source>
</evidence>
<comment type="caution">
    <text evidence="13">The sequence shown here is derived from an EMBL/GenBank/DDBJ whole genome shotgun (WGS) entry which is preliminary data.</text>
</comment>
<dbReference type="Gene3D" id="1.10.246.80">
    <property type="match status" value="1"/>
</dbReference>
<sequence>MSLKSAKNLIRDLKKHGYQAYLVGGVVRDFLMKAKFSDIDITTSAKPYEVMKHFKAVPTGIKYGTITIMYDNVSFEVTTFRTDGPTSDFRHPDSVIYSDNVNDDVMRRDFTMNGILMDEYQNIYDYVGGQRDIEHKIIRAIGDPNERFKEDALRMLRAFYFQSKLGFEIEPVTKQAIQDNAHLIKELAMERIHAELIKILKGKHLKTALNSMIETGIHKVLPGLEKGIIHTANLEEMPFIDTFFALSFTLNNGFIPAKWTFSNRHRHKYQKASELALMHPTTIPDTALYHYGLEISLLANKVNFNLGKQSYQNQSLQERFNNLPLKSELDLALTSQEIMNIVNKKAGAWLGKLKAHMIDHILEKKLSNNKEALTSFVSTYEV</sequence>
<dbReference type="InterPro" id="IPR032810">
    <property type="entry name" value="CCA-adding_enz_C"/>
</dbReference>
<gene>
    <name evidence="13" type="ORF">FNV44_04615</name>
</gene>
<keyword evidence="6" id="KW-0547">Nucleotide-binding</keyword>
<keyword evidence="5" id="KW-0479">Metal-binding</keyword>
<feature type="domain" description="tRNA nucleotidyltransferase/poly(A) polymerase RNA and SrmB- binding" evidence="11">
    <location>
        <begin position="166"/>
        <end position="225"/>
    </location>
</feature>
<comment type="cofactor">
    <cofactor evidence="1">
        <name>Mg(2+)</name>
        <dbReference type="ChEBI" id="CHEBI:18420"/>
    </cofactor>
</comment>
<dbReference type="Proteomes" id="UP000315938">
    <property type="component" value="Unassembled WGS sequence"/>
</dbReference>
<evidence type="ECO:0000256" key="9">
    <source>
        <dbReference type="RuleBase" id="RU003953"/>
    </source>
</evidence>
<dbReference type="GO" id="GO:0000166">
    <property type="term" value="F:nucleotide binding"/>
    <property type="evidence" value="ECO:0007669"/>
    <property type="project" value="UniProtKB-KW"/>
</dbReference>
<dbReference type="OMA" id="WKNSNAM"/>
<dbReference type="AlphaFoldDB" id="A0A553IJE6"/>
<dbReference type="RefSeq" id="WP_012242165.1">
    <property type="nucleotide sequence ID" value="NZ_JACAOE010000001.1"/>
</dbReference>
<protein>
    <submittedName>
        <fullName evidence="13">CCA tRNA nucleotidyltransferase</fullName>
        <ecNumber evidence="13">2.7.7.72</ecNumber>
    </submittedName>
</protein>
<dbReference type="PANTHER" id="PTHR46173">
    <property type="entry name" value="CCA TRNA NUCLEOTIDYLTRANSFERASE 1, MITOCHONDRIAL"/>
    <property type="match status" value="1"/>
</dbReference>
<keyword evidence="2 9" id="KW-0808">Transferase</keyword>
<dbReference type="SUPFAM" id="SSF81891">
    <property type="entry name" value="Poly A polymerase C-terminal region-like"/>
    <property type="match status" value="1"/>
</dbReference>
<keyword evidence="8 9" id="KW-0694">RNA-binding</keyword>
<dbReference type="InterPro" id="IPR043519">
    <property type="entry name" value="NT_sf"/>
</dbReference>
<dbReference type="Pfam" id="PF01743">
    <property type="entry name" value="PolyA_pol"/>
    <property type="match status" value="1"/>
</dbReference>
<dbReference type="GO" id="GO:0004810">
    <property type="term" value="F:CCA tRNA nucleotidyltransferase activity"/>
    <property type="evidence" value="ECO:0007669"/>
    <property type="project" value="UniProtKB-EC"/>
</dbReference>
<dbReference type="CDD" id="cd05398">
    <property type="entry name" value="NT_ClassII-CCAase"/>
    <property type="match status" value="1"/>
</dbReference>
<dbReference type="EC" id="2.7.7.72" evidence="13"/>
<dbReference type="PANTHER" id="PTHR46173:SF1">
    <property type="entry name" value="CCA TRNA NUCLEOTIDYLTRANSFERASE 1, MITOCHONDRIAL"/>
    <property type="match status" value="1"/>
</dbReference>
<evidence type="ECO:0000259" key="12">
    <source>
        <dbReference type="Pfam" id="PF13735"/>
    </source>
</evidence>
<keyword evidence="7" id="KW-0460">Magnesium</keyword>
<comment type="similarity">
    <text evidence="9">Belongs to the tRNA nucleotidyltransferase/poly(A) polymerase family.</text>
</comment>
<evidence type="ECO:0000256" key="6">
    <source>
        <dbReference type="ARBA" id="ARBA00022741"/>
    </source>
</evidence>
<dbReference type="GO" id="GO:0008033">
    <property type="term" value="P:tRNA processing"/>
    <property type="evidence" value="ECO:0007669"/>
    <property type="project" value="UniProtKB-KW"/>
</dbReference>
<dbReference type="InterPro" id="IPR050264">
    <property type="entry name" value="Bact_CCA-adding_enz_type3_sf"/>
</dbReference>
<dbReference type="InterPro" id="IPR002646">
    <property type="entry name" value="PolA_pol_head_dom"/>
</dbReference>
<dbReference type="GO" id="GO:0000049">
    <property type="term" value="F:tRNA binding"/>
    <property type="evidence" value="ECO:0007669"/>
    <property type="project" value="TreeGrafter"/>
</dbReference>
<evidence type="ECO:0000313" key="13">
    <source>
        <dbReference type="EMBL" id="TRY00337.1"/>
    </source>
</evidence>
<evidence type="ECO:0000313" key="14">
    <source>
        <dbReference type="Proteomes" id="UP000315938"/>
    </source>
</evidence>
<evidence type="ECO:0000256" key="3">
    <source>
        <dbReference type="ARBA" id="ARBA00022694"/>
    </source>
</evidence>
<dbReference type="NCBIfam" id="NF009814">
    <property type="entry name" value="PRK13299.1"/>
    <property type="match status" value="1"/>
</dbReference>
<dbReference type="Pfam" id="PF12627">
    <property type="entry name" value="PolyA_pol_RNAbd"/>
    <property type="match status" value="1"/>
</dbReference>
<dbReference type="Gene3D" id="3.30.460.10">
    <property type="entry name" value="Beta Polymerase, domain 2"/>
    <property type="match status" value="1"/>
</dbReference>
<evidence type="ECO:0000259" key="11">
    <source>
        <dbReference type="Pfam" id="PF12627"/>
    </source>
</evidence>
<dbReference type="GO" id="GO:0046872">
    <property type="term" value="F:metal ion binding"/>
    <property type="evidence" value="ECO:0007669"/>
    <property type="project" value="UniProtKB-KW"/>
</dbReference>
<evidence type="ECO:0000256" key="5">
    <source>
        <dbReference type="ARBA" id="ARBA00022723"/>
    </source>
</evidence>
<evidence type="ECO:0000256" key="2">
    <source>
        <dbReference type="ARBA" id="ARBA00022679"/>
    </source>
</evidence>
<evidence type="ECO:0000256" key="4">
    <source>
        <dbReference type="ARBA" id="ARBA00022695"/>
    </source>
</evidence>
<evidence type="ECO:0000256" key="7">
    <source>
        <dbReference type="ARBA" id="ARBA00022842"/>
    </source>
</evidence>
<dbReference type="InterPro" id="IPR032828">
    <property type="entry name" value="PolyA_RNA-bd"/>
</dbReference>
<name>A0A553IJE6_ACHLA</name>
<dbReference type="Pfam" id="PF13735">
    <property type="entry name" value="tRNA_NucTran2_2"/>
    <property type="match status" value="1"/>
</dbReference>
<dbReference type="SUPFAM" id="SSF81301">
    <property type="entry name" value="Nucleotidyltransferase"/>
    <property type="match status" value="1"/>
</dbReference>
<feature type="domain" description="Poly A polymerase head" evidence="10">
    <location>
        <begin position="20"/>
        <end position="139"/>
    </location>
</feature>
<evidence type="ECO:0000256" key="1">
    <source>
        <dbReference type="ARBA" id="ARBA00001946"/>
    </source>
</evidence>
<evidence type="ECO:0000256" key="8">
    <source>
        <dbReference type="ARBA" id="ARBA00022884"/>
    </source>
</evidence>
<feature type="domain" description="CCA-adding enzyme C-terminal" evidence="12">
    <location>
        <begin position="258"/>
        <end position="377"/>
    </location>
</feature>
<organism evidence="13 14">
    <name type="scientific">Acholeplasma laidlawii</name>
    <dbReference type="NCBI Taxonomy" id="2148"/>
    <lineage>
        <taxon>Bacteria</taxon>
        <taxon>Bacillati</taxon>
        <taxon>Mycoplasmatota</taxon>
        <taxon>Mollicutes</taxon>
        <taxon>Acholeplasmatales</taxon>
        <taxon>Acholeplasmataceae</taxon>
        <taxon>Acholeplasma</taxon>
    </lineage>
</organism>
<proteinExistence type="inferred from homology"/>
<dbReference type="Gene3D" id="1.10.3090.10">
    <property type="entry name" value="cca-adding enzyme, domain 2"/>
    <property type="match status" value="1"/>
</dbReference>
<reference evidence="13 14" key="1">
    <citation type="submission" date="2019-07" db="EMBL/GenBank/DDBJ databases">
        <title>Genome sequence of Acholeplasma laidlawii strain with increased resistance to erythromycin.</title>
        <authorList>
            <person name="Medvedeva E.S."/>
            <person name="Baranova N.B."/>
            <person name="Siniagina M.N."/>
            <person name="Mouzykantov A."/>
            <person name="Chernova O.A."/>
            <person name="Chernov V.M."/>
        </authorList>
    </citation>
    <scope>NUCLEOTIDE SEQUENCE [LARGE SCALE GENOMIC DNA]</scope>
    <source>
        <strain evidence="13 14">PG8REry</strain>
    </source>
</reference>
<dbReference type="GeneID" id="41339569"/>
<keyword evidence="4 13" id="KW-0548">Nucleotidyltransferase</keyword>
<accession>A0A553IJE6</accession>
<dbReference type="EMBL" id="VKID01000001">
    <property type="protein sequence ID" value="TRY00337.1"/>
    <property type="molecule type" value="Genomic_DNA"/>
</dbReference>
<keyword evidence="3" id="KW-0819">tRNA processing</keyword>